<reference evidence="7 8" key="1">
    <citation type="journal article" date="2024" name="Int. J. Syst. Evol. Microbiol.">
        <title>Microbacterium memoriense sp. nov., a member of the Actinomycetota from marine beach sediment of the north coast of Portugal.</title>
        <authorList>
            <person name="Santos J.D.N.D."/>
            <person name="Klimek D."/>
            <person name="Calusinska M."/>
            <person name="Lobo-da-Cunha A."/>
            <person name="Catita J."/>
            <person name="Goncalves H."/>
            <person name="Gonzalez I."/>
            <person name="Lage O.M."/>
        </authorList>
    </citation>
    <scope>NUCLEOTIDE SEQUENCE [LARGE SCALE GENOMIC DNA]</scope>
    <source>
        <strain evidence="7 8">PMIC_1C1B</strain>
    </source>
</reference>
<dbReference type="InterPro" id="IPR032694">
    <property type="entry name" value="CopC/D"/>
</dbReference>
<evidence type="ECO:0000256" key="5">
    <source>
        <dbReference type="SAM" id="Phobius"/>
    </source>
</evidence>
<dbReference type="InterPro" id="IPR014755">
    <property type="entry name" value="Cu-Rt/internalin_Ig-like"/>
</dbReference>
<evidence type="ECO:0000256" key="3">
    <source>
        <dbReference type="ARBA" id="ARBA00022729"/>
    </source>
</evidence>
<name>A0ABT2PBC9_9MICO</name>
<keyword evidence="4" id="KW-0186">Copper</keyword>
<protein>
    <submittedName>
        <fullName evidence="7">Copper resistance protein CopC</fullName>
    </submittedName>
</protein>
<keyword evidence="5" id="KW-1133">Transmembrane helix</keyword>
<evidence type="ECO:0000313" key="8">
    <source>
        <dbReference type="Proteomes" id="UP001300496"/>
    </source>
</evidence>
<dbReference type="EMBL" id="JAODOR010000003">
    <property type="protein sequence ID" value="MCT9001094.1"/>
    <property type="molecule type" value="Genomic_DNA"/>
</dbReference>
<comment type="subcellular location">
    <subcellularLocation>
        <location evidence="1">Cell envelope</location>
    </subcellularLocation>
</comment>
<sequence>MSQGIHKAHPRRRSGIRSLLAVIVAIALVGVASPAFAHDELVGAAPATGAQVDALPPEIVLTFSGVLLDEPAATEVVVTDAGGASLTGGDPVLDGTKLTQPLTGTASGVVSVIWRVVSSDGHPVSGEYSFTVGDPAVAPLGTETPLPGPPMSDTGMGAVWIVLLVAAVALGGALVAVLIARARGRREG</sequence>
<evidence type="ECO:0000256" key="1">
    <source>
        <dbReference type="ARBA" id="ARBA00004196"/>
    </source>
</evidence>
<keyword evidence="8" id="KW-1185">Reference proteome</keyword>
<dbReference type="InterPro" id="IPR014756">
    <property type="entry name" value="Ig_E-set"/>
</dbReference>
<feature type="domain" description="CopC" evidence="6">
    <location>
        <begin position="38"/>
        <end position="132"/>
    </location>
</feature>
<keyword evidence="3" id="KW-0732">Signal</keyword>
<keyword evidence="5" id="KW-0812">Transmembrane</keyword>
<keyword evidence="5" id="KW-0472">Membrane</keyword>
<accession>A0ABT2PBC9</accession>
<evidence type="ECO:0000259" key="6">
    <source>
        <dbReference type="Pfam" id="PF04234"/>
    </source>
</evidence>
<proteinExistence type="predicted"/>
<dbReference type="Pfam" id="PF04234">
    <property type="entry name" value="CopC"/>
    <property type="match status" value="1"/>
</dbReference>
<dbReference type="Proteomes" id="UP001300496">
    <property type="component" value="Unassembled WGS sequence"/>
</dbReference>
<dbReference type="InterPro" id="IPR007348">
    <property type="entry name" value="CopC_dom"/>
</dbReference>
<comment type="caution">
    <text evidence="7">The sequence shown here is derived from an EMBL/GenBank/DDBJ whole genome shotgun (WGS) entry which is preliminary data.</text>
</comment>
<dbReference type="Gene3D" id="2.60.40.1220">
    <property type="match status" value="1"/>
</dbReference>
<gene>
    <name evidence="7" type="ORF">N4R40_01765</name>
</gene>
<feature type="transmembrane region" description="Helical" evidence="5">
    <location>
        <begin position="158"/>
        <end position="180"/>
    </location>
</feature>
<evidence type="ECO:0000256" key="4">
    <source>
        <dbReference type="ARBA" id="ARBA00023008"/>
    </source>
</evidence>
<keyword evidence="2" id="KW-0479">Metal-binding</keyword>
<dbReference type="RefSeq" id="WP_261605651.1">
    <property type="nucleotide sequence ID" value="NZ_JAODOR010000003.1"/>
</dbReference>
<organism evidence="7 8">
    <name type="scientific">Microbacterium memoriense</name>
    <dbReference type="NCBI Taxonomy" id="2978350"/>
    <lineage>
        <taxon>Bacteria</taxon>
        <taxon>Bacillati</taxon>
        <taxon>Actinomycetota</taxon>
        <taxon>Actinomycetes</taxon>
        <taxon>Micrococcales</taxon>
        <taxon>Microbacteriaceae</taxon>
        <taxon>Microbacterium</taxon>
    </lineage>
</organism>
<dbReference type="PANTHER" id="PTHR34820:SF4">
    <property type="entry name" value="INNER MEMBRANE PROTEIN YEBZ"/>
    <property type="match status" value="1"/>
</dbReference>
<dbReference type="PANTHER" id="PTHR34820">
    <property type="entry name" value="INNER MEMBRANE PROTEIN YEBZ"/>
    <property type="match status" value="1"/>
</dbReference>
<evidence type="ECO:0000313" key="7">
    <source>
        <dbReference type="EMBL" id="MCT9001094.1"/>
    </source>
</evidence>
<dbReference type="SUPFAM" id="SSF81296">
    <property type="entry name" value="E set domains"/>
    <property type="match status" value="1"/>
</dbReference>
<evidence type="ECO:0000256" key="2">
    <source>
        <dbReference type="ARBA" id="ARBA00022723"/>
    </source>
</evidence>